<dbReference type="OrthoDB" id="2487269at2759"/>
<dbReference type="EMBL" id="QKWP01000213">
    <property type="protein sequence ID" value="RIB24496.1"/>
    <property type="molecule type" value="Genomic_DNA"/>
</dbReference>
<accession>A0A397VZQ5</accession>
<gene>
    <name evidence="2" type="ORF">C2G38_2241974</name>
</gene>
<sequence length="119" mass="13826">MTEELHLLKRDKNNLGTQVCLIKNFYEVSIRQQNMEAKKKLEKNSYQVACKFEVLENWYPASELELLDTSNYPELTIVLLDKTILLRQASIKQNSIPAVQSSSSRQVNHEFNKSSDSYQ</sequence>
<organism evidence="2 3">
    <name type="scientific">Gigaspora rosea</name>
    <dbReference type="NCBI Taxonomy" id="44941"/>
    <lineage>
        <taxon>Eukaryota</taxon>
        <taxon>Fungi</taxon>
        <taxon>Fungi incertae sedis</taxon>
        <taxon>Mucoromycota</taxon>
        <taxon>Glomeromycotina</taxon>
        <taxon>Glomeromycetes</taxon>
        <taxon>Diversisporales</taxon>
        <taxon>Gigasporaceae</taxon>
        <taxon>Gigaspora</taxon>
    </lineage>
</organism>
<dbReference type="Proteomes" id="UP000266673">
    <property type="component" value="Unassembled WGS sequence"/>
</dbReference>
<feature type="compositionally biased region" description="Polar residues" evidence="1">
    <location>
        <begin position="96"/>
        <end position="106"/>
    </location>
</feature>
<evidence type="ECO:0000256" key="1">
    <source>
        <dbReference type="SAM" id="MobiDB-lite"/>
    </source>
</evidence>
<evidence type="ECO:0000313" key="3">
    <source>
        <dbReference type="Proteomes" id="UP000266673"/>
    </source>
</evidence>
<feature type="region of interest" description="Disordered" evidence="1">
    <location>
        <begin position="96"/>
        <end position="119"/>
    </location>
</feature>
<dbReference type="AlphaFoldDB" id="A0A397VZQ5"/>
<evidence type="ECO:0000313" key="2">
    <source>
        <dbReference type="EMBL" id="RIB24496.1"/>
    </source>
</evidence>
<keyword evidence="3" id="KW-1185">Reference proteome</keyword>
<protein>
    <submittedName>
        <fullName evidence="2">Uncharacterized protein</fullName>
    </submittedName>
</protein>
<proteinExistence type="predicted"/>
<name>A0A397VZQ5_9GLOM</name>
<reference evidence="2 3" key="1">
    <citation type="submission" date="2018-06" db="EMBL/GenBank/DDBJ databases">
        <title>Comparative genomics reveals the genomic features of Rhizophagus irregularis, R. cerebriforme, R. diaphanum and Gigaspora rosea, and their symbiotic lifestyle signature.</title>
        <authorList>
            <person name="Morin E."/>
            <person name="San Clemente H."/>
            <person name="Chen E.C.H."/>
            <person name="De La Providencia I."/>
            <person name="Hainaut M."/>
            <person name="Kuo A."/>
            <person name="Kohler A."/>
            <person name="Murat C."/>
            <person name="Tang N."/>
            <person name="Roy S."/>
            <person name="Loubradou J."/>
            <person name="Henrissat B."/>
            <person name="Grigoriev I.V."/>
            <person name="Corradi N."/>
            <person name="Roux C."/>
            <person name="Martin F.M."/>
        </authorList>
    </citation>
    <scope>NUCLEOTIDE SEQUENCE [LARGE SCALE GENOMIC DNA]</scope>
    <source>
        <strain evidence="2 3">DAOM 194757</strain>
    </source>
</reference>
<comment type="caution">
    <text evidence="2">The sequence shown here is derived from an EMBL/GenBank/DDBJ whole genome shotgun (WGS) entry which is preliminary data.</text>
</comment>